<sequence>MGKVDGLSLWLRDPDFPWIDESVGALLQHRARHDAGRVALYWSAAGDTITALTYADVYRDACRMARGLLEFVEPGEAVAVCGPNSIEWVLLEYACALAGVVLVPMNPAMREDEFVHILSMTDSRVVLAVNEFRGRGVIDSLRSAAGSCAARPQVLELVEWAGSTDGTHSLPTVDPKAPFIIQYTSGTTGRPKGAVLDHAASVNAGALWVGGWGHTADDILVTAAPLHHVGGSVAIVLGVLAAGSSFGTLARYDVDQLIAFVKNTAATVVAAVPTILYDLLERPGFSPDQLPSLRTVMGGGAYVPPETIRTVESRFGVECIVSYGQSEAPAFLQSSRDDPPELKATSLGRPLAGRDVRIALPNGRTARDGVVGEICTRSDMRMVGYLGQPEATAEVVDDDGWLHTGDLGAMDENGYVTSHGRARDVIIRGGENIYPDEVEAVLSTHESVAAVAVVGQPDVRWGEVPVGFVLLNPGYDMDEARLMEYGRERLASFKVPKKWIPIEAMPLTSSGKIRRVELRKALSEKA</sequence>
<dbReference type="InterPro" id="IPR042099">
    <property type="entry name" value="ANL_N_sf"/>
</dbReference>
<evidence type="ECO:0000256" key="6">
    <source>
        <dbReference type="ARBA" id="ARBA00076959"/>
    </source>
</evidence>
<dbReference type="Pfam" id="PF00501">
    <property type="entry name" value="AMP-binding"/>
    <property type="match status" value="1"/>
</dbReference>
<dbReference type="EC" id="6.2.1.3" evidence="3"/>
<protein>
    <recommendedName>
        <fullName evidence="5">Long-chain-fatty-acid--CoA ligase FadD13</fullName>
        <ecNumber evidence="3">6.2.1.3</ecNumber>
    </recommendedName>
    <alternativeName>
        <fullName evidence="6">Fatty acyl-CoA ligase</fullName>
    </alternativeName>
    <alternativeName>
        <fullName evidence="8">Fatty acyl-CoA synthetase</fullName>
    </alternativeName>
    <alternativeName>
        <fullName evidence="7">Very-long-chain fatty-acyl-CoA synthetase</fullName>
    </alternativeName>
</protein>
<comment type="caution">
    <text evidence="11">The sequence shown here is derived from an EMBL/GenBank/DDBJ whole genome shotgun (WGS) entry which is preliminary data.</text>
</comment>
<dbReference type="InterPro" id="IPR045851">
    <property type="entry name" value="AMP-bd_C_sf"/>
</dbReference>
<evidence type="ECO:0000256" key="5">
    <source>
        <dbReference type="ARBA" id="ARBA00069710"/>
    </source>
</evidence>
<feature type="domain" description="AMP-dependent synthetase/ligase" evidence="9">
    <location>
        <begin position="27"/>
        <end position="386"/>
    </location>
</feature>
<evidence type="ECO:0000256" key="2">
    <source>
        <dbReference type="ARBA" id="ARBA00022598"/>
    </source>
</evidence>
<dbReference type="GO" id="GO:0031956">
    <property type="term" value="F:medium-chain fatty acid-CoA ligase activity"/>
    <property type="evidence" value="ECO:0007669"/>
    <property type="project" value="TreeGrafter"/>
</dbReference>
<evidence type="ECO:0000256" key="7">
    <source>
        <dbReference type="ARBA" id="ARBA00080667"/>
    </source>
</evidence>
<dbReference type="PANTHER" id="PTHR43201:SF5">
    <property type="entry name" value="MEDIUM-CHAIN ACYL-COA LIGASE ACSF2, MITOCHONDRIAL"/>
    <property type="match status" value="1"/>
</dbReference>
<keyword evidence="12" id="KW-1185">Reference proteome</keyword>
<gene>
    <name evidence="11" type="ORF">BST39_03960</name>
</gene>
<reference evidence="11 12" key="1">
    <citation type="submission" date="2017-02" db="EMBL/GenBank/DDBJ databases">
        <title>The new phylogeny of genus Mycobacterium.</title>
        <authorList>
            <person name="Tortoli E."/>
            <person name="Trovato A."/>
            <person name="Cirillo D.M."/>
        </authorList>
    </citation>
    <scope>NUCLEOTIDE SEQUENCE [LARGE SCALE GENOMIC DNA]</scope>
    <source>
        <strain evidence="11 12">DSM 45000</strain>
    </source>
</reference>
<dbReference type="EMBL" id="MVIE01000004">
    <property type="protein sequence ID" value="ORB45391.1"/>
    <property type="molecule type" value="Genomic_DNA"/>
</dbReference>
<dbReference type="InterPro" id="IPR020845">
    <property type="entry name" value="AMP-binding_CS"/>
</dbReference>
<dbReference type="STRING" id="590652.BST39_03960"/>
<dbReference type="PROSITE" id="PS00455">
    <property type="entry name" value="AMP_BINDING"/>
    <property type="match status" value="1"/>
</dbReference>
<accession>A0A1X0IEU1</accession>
<dbReference type="InterPro" id="IPR025110">
    <property type="entry name" value="AMP-bd_C"/>
</dbReference>
<evidence type="ECO:0000256" key="8">
    <source>
        <dbReference type="ARBA" id="ARBA00083882"/>
    </source>
</evidence>
<comment type="catalytic activity">
    <reaction evidence="4">
        <text>a long-chain fatty acid + ATP + CoA = a long-chain fatty acyl-CoA + AMP + diphosphate</text>
        <dbReference type="Rhea" id="RHEA:15421"/>
        <dbReference type="ChEBI" id="CHEBI:30616"/>
        <dbReference type="ChEBI" id="CHEBI:33019"/>
        <dbReference type="ChEBI" id="CHEBI:57287"/>
        <dbReference type="ChEBI" id="CHEBI:57560"/>
        <dbReference type="ChEBI" id="CHEBI:83139"/>
        <dbReference type="ChEBI" id="CHEBI:456215"/>
        <dbReference type="EC" id="6.2.1.3"/>
    </reaction>
</comment>
<dbReference type="Gene3D" id="3.40.50.12780">
    <property type="entry name" value="N-terminal domain of ligase-like"/>
    <property type="match status" value="1"/>
</dbReference>
<dbReference type="Gene3D" id="3.30.300.30">
    <property type="match status" value="1"/>
</dbReference>
<dbReference type="GO" id="GO:0004467">
    <property type="term" value="F:long-chain fatty acid-CoA ligase activity"/>
    <property type="evidence" value="ECO:0007669"/>
    <property type="project" value="UniProtKB-EC"/>
</dbReference>
<organism evidence="11 12">
    <name type="scientific">Mycobacterium paraseoulense</name>
    <dbReference type="NCBI Taxonomy" id="590652"/>
    <lineage>
        <taxon>Bacteria</taxon>
        <taxon>Bacillati</taxon>
        <taxon>Actinomycetota</taxon>
        <taxon>Actinomycetes</taxon>
        <taxon>Mycobacteriales</taxon>
        <taxon>Mycobacteriaceae</taxon>
        <taxon>Mycobacterium</taxon>
    </lineage>
</organism>
<comment type="similarity">
    <text evidence="1">Belongs to the ATP-dependent AMP-binding enzyme family.</text>
</comment>
<dbReference type="PANTHER" id="PTHR43201">
    <property type="entry name" value="ACYL-COA SYNTHETASE"/>
    <property type="match status" value="1"/>
</dbReference>
<evidence type="ECO:0000313" key="12">
    <source>
        <dbReference type="Proteomes" id="UP000192513"/>
    </source>
</evidence>
<evidence type="ECO:0000259" key="9">
    <source>
        <dbReference type="Pfam" id="PF00501"/>
    </source>
</evidence>
<evidence type="ECO:0000259" key="10">
    <source>
        <dbReference type="Pfam" id="PF13193"/>
    </source>
</evidence>
<evidence type="ECO:0000256" key="4">
    <source>
        <dbReference type="ARBA" id="ARBA00036813"/>
    </source>
</evidence>
<dbReference type="SUPFAM" id="SSF56801">
    <property type="entry name" value="Acetyl-CoA synthetase-like"/>
    <property type="match status" value="1"/>
</dbReference>
<dbReference type="FunFam" id="3.30.300.30:FF:000008">
    <property type="entry name" value="2,3-dihydroxybenzoate-AMP ligase"/>
    <property type="match status" value="1"/>
</dbReference>
<name>A0A1X0IEU1_9MYCO</name>
<keyword evidence="2" id="KW-0436">Ligase</keyword>
<evidence type="ECO:0000256" key="3">
    <source>
        <dbReference type="ARBA" id="ARBA00026121"/>
    </source>
</evidence>
<dbReference type="InterPro" id="IPR000873">
    <property type="entry name" value="AMP-dep_synth/lig_dom"/>
</dbReference>
<dbReference type="AlphaFoldDB" id="A0A1X0IEU1"/>
<evidence type="ECO:0000313" key="11">
    <source>
        <dbReference type="EMBL" id="ORB45391.1"/>
    </source>
</evidence>
<evidence type="ECO:0000256" key="1">
    <source>
        <dbReference type="ARBA" id="ARBA00006432"/>
    </source>
</evidence>
<dbReference type="Proteomes" id="UP000192513">
    <property type="component" value="Unassembled WGS sequence"/>
</dbReference>
<feature type="domain" description="AMP-binding enzyme C-terminal" evidence="10">
    <location>
        <begin position="437"/>
        <end position="512"/>
    </location>
</feature>
<dbReference type="Pfam" id="PF13193">
    <property type="entry name" value="AMP-binding_C"/>
    <property type="match status" value="1"/>
</dbReference>
<proteinExistence type="inferred from homology"/>